<evidence type="ECO:0000256" key="2">
    <source>
        <dbReference type="ARBA" id="ARBA00004993"/>
    </source>
</evidence>
<evidence type="ECO:0000256" key="3">
    <source>
        <dbReference type="ARBA" id="ARBA00008342"/>
    </source>
</evidence>
<dbReference type="PANTHER" id="PTHR38096:SF1">
    <property type="entry name" value="ENTEROBACTIN SYNTHASE COMPONENT D"/>
    <property type="match status" value="1"/>
</dbReference>
<organism evidence="16">
    <name type="scientific">Brucella anthropi</name>
    <name type="common">Ochrobactrum anthropi</name>
    <dbReference type="NCBI Taxonomy" id="529"/>
    <lineage>
        <taxon>Bacteria</taxon>
        <taxon>Pseudomonadati</taxon>
        <taxon>Pseudomonadota</taxon>
        <taxon>Alphaproteobacteria</taxon>
        <taxon>Hyphomicrobiales</taxon>
        <taxon>Brucellaceae</taxon>
        <taxon>Brucella/Ochrobactrum group</taxon>
        <taxon>Brucella</taxon>
    </lineage>
</organism>
<evidence type="ECO:0000313" key="16">
    <source>
        <dbReference type="EMBL" id="KYB45402.1"/>
    </source>
</evidence>
<dbReference type="InterPro" id="IPR041354">
    <property type="entry name" value="4PPT_N"/>
</dbReference>
<dbReference type="UniPathway" id="UPA00017"/>
<feature type="binding site" evidence="12">
    <location>
        <position position="51"/>
    </location>
    <ligand>
        <name>CoA</name>
        <dbReference type="ChEBI" id="CHEBI:57287"/>
    </ligand>
</feature>
<keyword evidence="7" id="KW-0259">Enterobactin biosynthesis</keyword>
<comment type="function">
    <text evidence="1">Involved in the biosynthesis of the siderophore enterobactin (enterochelin), which is a macrocyclic trimeric lactone of N-(2,3-dihydroxybenzoyl)-serine. The serine trilactone serves as a scaffolding for the three catechol functionalities that provide hexadentate coordination for the tightly ligated iron(2+) atoms. Plays an essential role in the assembly of the enterobactin by catalyzing the transfer of the 4'-phosphopantetheine (Ppant) moiety from coenzyme A to the apo-domains of both EntB (ArCP domain) and EntF (PCP domain) to yield their holo-forms which make them competent for the activation of 2,3-dihydroxybenzoate (DHB) and L-serine, respectively.</text>
</comment>
<dbReference type="InterPro" id="IPR003542">
    <property type="entry name" value="Enbac_synth_compD-like"/>
</dbReference>
<feature type="binding site" evidence="12">
    <location>
        <position position="163"/>
    </location>
    <ligand>
        <name>CoA</name>
        <dbReference type="ChEBI" id="CHEBI:57287"/>
    </ligand>
</feature>
<evidence type="ECO:0000259" key="15">
    <source>
        <dbReference type="Pfam" id="PF17837"/>
    </source>
</evidence>
<evidence type="ECO:0000256" key="13">
    <source>
        <dbReference type="PIRSR" id="PIRSR603542-2"/>
    </source>
</evidence>
<keyword evidence="6" id="KW-0808">Transferase</keyword>
<evidence type="ECO:0000256" key="5">
    <source>
        <dbReference type="ARBA" id="ARBA00019087"/>
    </source>
</evidence>
<dbReference type="EMBL" id="LUAY01005083">
    <property type="protein sequence ID" value="KYB45402.1"/>
    <property type="molecule type" value="Genomic_DNA"/>
</dbReference>
<evidence type="ECO:0000256" key="4">
    <source>
        <dbReference type="ARBA" id="ARBA00011503"/>
    </source>
</evidence>
<dbReference type="Pfam" id="PF01648">
    <property type="entry name" value="ACPS"/>
    <property type="match status" value="1"/>
</dbReference>
<evidence type="ECO:0000256" key="7">
    <source>
        <dbReference type="ARBA" id="ARBA00023191"/>
    </source>
</evidence>
<dbReference type="InterPro" id="IPR008278">
    <property type="entry name" value="4-PPantetheinyl_Trfase_dom"/>
</dbReference>
<comment type="pathway">
    <text evidence="2">Siderophore biosynthesis; enterobactin biosynthesis.</text>
</comment>
<evidence type="ECO:0000256" key="6">
    <source>
        <dbReference type="ARBA" id="ARBA00022679"/>
    </source>
</evidence>
<comment type="caution">
    <text evidence="16">The sequence shown here is derived from an EMBL/GenBank/DDBJ whole genome shotgun (WGS) entry which is preliminary data.</text>
</comment>
<reference evidence="16" key="1">
    <citation type="submission" date="2016-02" db="EMBL/GenBank/DDBJ databases">
        <title>Genomic sequences of Ochrobactrum anthropi.</title>
        <authorList>
            <person name="Chudasama K.S."/>
            <person name="Thaker V.S."/>
        </authorList>
    </citation>
    <scope>NUCLEOTIDE SEQUENCE [LARGE SCALE GENOMIC DNA]</scope>
    <source>
        <strain evidence="16">SUBG007</strain>
    </source>
</reference>
<feature type="binding site" evidence="12">
    <location>
        <position position="153"/>
    </location>
    <ligand>
        <name>CoA</name>
        <dbReference type="ChEBI" id="CHEBI:57287"/>
    </ligand>
</feature>
<evidence type="ECO:0000256" key="12">
    <source>
        <dbReference type="PIRSR" id="PIRSR603542-1"/>
    </source>
</evidence>
<feature type="binding site" evidence="13">
    <location>
        <position position="111"/>
    </location>
    <ligand>
        <name>Mg(2+)</name>
        <dbReference type="ChEBI" id="CHEBI:18420"/>
    </ligand>
</feature>
<gene>
    <name evidence="16" type="ORF">AB664_08370</name>
</gene>
<dbReference type="PRINTS" id="PR01399">
    <property type="entry name" value="ENTSNTHTASED"/>
</dbReference>
<dbReference type="AlphaFoldDB" id="A0A656Z4K5"/>
<comment type="similarity">
    <text evidence="3">Belongs to the P-Pant transferase superfamily. EntD family.</text>
</comment>
<dbReference type="InterPro" id="IPR037143">
    <property type="entry name" value="4-PPantetheinyl_Trfase_dom_sf"/>
</dbReference>
<accession>A0A656Z4K5</accession>
<evidence type="ECO:0000259" key="14">
    <source>
        <dbReference type="Pfam" id="PF01648"/>
    </source>
</evidence>
<dbReference type="Pfam" id="PF17837">
    <property type="entry name" value="4PPT_N"/>
    <property type="match status" value="1"/>
</dbReference>
<keyword evidence="13" id="KW-0479">Metal-binding</keyword>
<evidence type="ECO:0000256" key="8">
    <source>
        <dbReference type="ARBA" id="ARBA00029894"/>
    </source>
</evidence>
<feature type="binding site" evidence="12">
    <location>
        <position position="109"/>
    </location>
    <ligand>
        <name>CoA</name>
        <dbReference type="ChEBI" id="CHEBI:57287"/>
    </ligand>
</feature>
<feature type="binding site" evidence="12">
    <location>
        <position position="43"/>
    </location>
    <ligand>
        <name>CoA</name>
        <dbReference type="ChEBI" id="CHEBI:57287"/>
    </ligand>
</feature>
<proteinExistence type="inferred from homology"/>
<dbReference type="GO" id="GO:0009239">
    <property type="term" value="P:enterobactin biosynthetic process"/>
    <property type="evidence" value="ECO:0007669"/>
    <property type="project" value="UniProtKB-UniPathway"/>
</dbReference>
<name>A0A656Z4K5_BRUAN</name>
<comment type="cofactor">
    <cofactor evidence="13">
        <name>Mg(2+)</name>
        <dbReference type="ChEBI" id="CHEBI:18420"/>
    </cofactor>
</comment>
<comment type="catalytic activity">
    <reaction evidence="10">
        <text>apo-[aryl-carrier protein] + CoA = holo-[aryl-carrier protein] + adenosine 3',5'-bisphosphate + H(+)</text>
        <dbReference type="Rhea" id="RHEA:48404"/>
        <dbReference type="Rhea" id="RHEA-COMP:15903"/>
        <dbReference type="Rhea" id="RHEA-COMP:17557"/>
        <dbReference type="ChEBI" id="CHEBI:15378"/>
        <dbReference type="ChEBI" id="CHEBI:29999"/>
        <dbReference type="ChEBI" id="CHEBI:57287"/>
        <dbReference type="ChEBI" id="CHEBI:58343"/>
        <dbReference type="ChEBI" id="CHEBI:64479"/>
    </reaction>
</comment>
<dbReference type="GO" id="GO:0000287">
    <property type="term" value="F:magnesium ion binding"/>
    <property type="evidence" value="ECO:0007669"/>
    <property type="project" value="InterPro"/>
</dbReference>
<evidence type="ECO:0000256" key="1">
    <source>
        <dbReference type="ARBA" id="ARBA00003937"/>
    </source>
</evidence>
<feature type="binding site" evidence="12">
    <location>
        <position position="149"/>
    </location>
    <ligand>
        <name>CoA</name>
        <dbReference type="ChEBI" id="CHEBI:57287"/>
    </ligand>
</feature>
<evidence type="ECO:0000256" key="10">
    <source>
        <dbReference type="ARBA" id="ARBA00049176"/>
    </source>
</evidence>
<dbReference type="GO" id="GO:0009366">
    <property type="term" value="C:enterobactin synthetase complex"/>
    <property type="evidence" value="ECO:0007669"/>
    <property type="project" value="InterPro"/>
</dbReference>
<dbReference type="Gene3D" id="3.90.470.20">
    <property type="entry name" value="4'-phosphopantetheinyl transferase domain"/>
    <property type="match status" value="1"/>
</dbReference>
<dbReference type="GO" id="GO:0008897">
    <property type="term" value="F:holo-[acyl-carrier-protein] synthase activity"/>
    <property type="evidence" value="ECO:0007669"/>
    <property type="project" value="InterPro"/>
</dbReference>
<comment type="subunit">
    <text evidence="4">EntB, EntD, EntE, and EntF form a multienzyme complex called enterobactin synthase.</text>
</comment>
<evidence type="ECO:0000256" key="9">
    <source>
        <dbReference type="ARBA" id="ARBA00031996"/>
    </source>
</evidence>
<dbReference type="GO" id="GO:0005886">
    <property type="term" value="C:plasma membrane"/>
    <property type="evidence" value="ECO:0007669"/>
    <property type="project" value="TreeGrafter"/>
</dbReference>
<evidence type="ECO:0000256" key="11">
    <source>
        <dbReference type="ARBA" id="ARBA00049191"/>
    </source>
</evidence>
<dbReference type="PANTHER" id="PTHR38096">
    <property type="entry name" value="ENTEROBACTIN SYNTHASE COMPONENT D"/>
    <property type="match status" value="1"/>
</dbReference>
<feature type="domain" description="4'-phosphopantetheinyl transferase N-terminal" evidence="15">
    <location>
        <begin position="35"/>
        <end position="97"/>
    </location>
</feature>
<dbReference type="SUPFAM" id="SSF56214">
    <property type="entry name" value="4'-phosphopantetheinyl transferase"/>
    <property type="match status" value="1"/>
</dbReference>
<comment type="catalytic activity">
    <reaction evidence="11">
        <text>apo-[peptidyl-carrier protein] + CoA = holo-[peptidyl-carrier protein] + adenosine 3',5'-bisphosphate + H(+)</text>
        <dbReference type="Rhea" id="RHEA:46228"/>
        <dbReference type="Rhea" id="RHEA-COMP:11479"/>
        <dbReference type="Rhea" id="RHEA-COMP:11480"/>
        <dbReference type="ChEBI" id="CHEBI:15378"/>
        <dbReference type="ChEBI" id="CHEBI:29999"/>
        <dbReference type="ChEBI" id="CHEBI:57287"/>
        <dbReference type="ChEBI" id="CHEBI:58343"/>
        <dbReference type="ChEBI" id="CHEBI:64479"/>
    </reaction>
</comment>
<feature type="binding site" evidence="13">
    <location>
        <position position="109"/>
    </location>
    <ligand>
        <name>Mg(2+)</name>
        <dbReference type="ChEBI" id="CHEBI:18420"/>
    </ligand>
</feature>
<protein>
    <recommendedName>
        <fullName evidence="5">Enterobactin synthase component D</fullName>
    </recommendedName>
    <alternativeName>
        <fullName evidence="8">4'-phosphopantetheinyl transferase EntD</fullName>
    </alternativeName>
    <alternativeName>
        <fullName evidence="9">Enterochelin synthase D</fullName>
    </alternativeName>
</protein>
<keyword evidence="13" id="KW-0460">Magnesium</keyword>
<feature type="domain" description="4'-phosphopantetheinyl transferase" evidence="14">
    <location>
        <begin position="106"/>
        <end position="171"/>
    </location>
</feature>
<sequence length="215" mass="23731">MIDDFKRLCPEGVSLGYRRVEAGDTRFLLAEEQRSLVTKSLPRRDQSGAARFVARQLLASRGWPDAVIGRASSGAPVWPDTIVGSLAHDDEVAVAAIGCSTDYRALGVDVEPALRLPEEIRALVRHADDRTPQGFDEALMDRLLFCAKEAVYKAVFPLDYVMLDYEDICVDLVQGFAETKMGRGVELLYTLNSRISVLAYIKQHRTASCVSPALV</sequence>